<feature type="chain" id="PRO_5018231030" evidence="1">
    <location>
        <begin position="19"/>
        <end position="218"/>
    </location>
</feature>
<dbReference type="RefSeq" id="WP_122547886.1">
    <property type="nucleotide sequence ID" value="NZ_QWIV01000014.1"/>
</dbReference>
<feature type="domain" description="Outer membrane protein beta-barrel" evidence="2">
    <location>
        <begin position="18"/>
        <end position="188"/>
    </location>
</feature>
<dbReference type="AlphaFoldDB" id="A0A3M7L945"/>
<evidence type="ECO:0000259" key="2">
    <source>
        <dbReference type="Pfam" id="PF13568"/>
    </source>
</evidence>
<dbReference type="EMBL" id="QWIV01000014">
    <property type="protein sequence ID" value="RMZ58739.1"/>
    <property type="molecule type" value="Genomic_DNA"/>
</dbReference>
<feature type="signal peptide" evidence="1">
    <location>
        <begin position="1"/>
        <end position="18"/>
    </location>
</feature>
<accession>A0A3M7L945</accession>
<evidence type="ECO:0000313" key="3">
    <source>
        <dbReference type="EMBL" id="RMZ58739.1"/>
    </source>
</evidence>
<evidence type="ECO:0000313" key="4">
    <source>
        <dbReference type="Proteomes" id="UP000267524"/>
    </source>
</evidence>
<evidence type="ECO:0000256" key="1">
    <source>
        <dbReference type="SAM" id="SignalP"/>
    </source>
</evidence>
<gene>
    <name evidence="3" type="ORF">D1632_14215</name>
</gene>
<comment type="caution">
    <text evidence="3">The sequence shown here is derived from an EMBL/GenBank/DDBJ whole genome shotgun (WGS) entry which is preliminary data.</text>
</comment>
<sequence>MKNYFFTLIFMLPFVVTAQKITFAPEIGMNISNVHTDEIKGSSNKLGFKAGGIANIPLYNNFYLQPGLFFSQKGAQKTLEKPTATVNVKKNINYLDLPINIMYRYSLNKSGALLLSTGGYMAVPLSGSVHTTTTMNNGEVLKATRDIAFGNNDRQVKNFDYGLNFGMAYESPWGIYIKGQYELGLQNVVNTTKYVKNRNFQITLGYIIGRKSNDNKQK</sequence>
<organism evidence="3 4">
    <name type="scientific">Chryseobacterium nematophagum</name>
    <dbReference type="NCBI Taxonomy" id="2305228"/>
    <lineage>
        <taxon>Bacteria</taxon>
        <taxon>Pseudomonadati</taxon>
        <taxon>Bacteroidota</taxon>
        <taxon>Flavobacteriia</taxon>
        <taxon>Flavobacteriales</taxon>
        <taxon>Weeksellaceae</taxon>
        <taxon>Chryseobacterium group</taxon>
        <taxon>Chryseobacterium</taxon>
    </lineage>
</organism>
<reference evidence="3 4" key="1">
    <citation type="submission" date="2018-08" db="EMBL/GenBank/DDBJ databases">
        <title>Chryseobacterium nematophagum: a novel matrix digesting pathogen of nematodes.</title>
        <authorList>
            <person name="Page A."/>
            <person name="Roberts M."/>
            <person name="Felix M.-A."/>
            <person name="Weir W."/>
        </authorList>
    </citation>
    <scope>NUCLEOTIDE SEQUENCE [LARGE SCALE GENOMIC DNA]</scope>
    <source>
        <strain evidence="3 4">JUb275</strain>
    </source>
</reference>
<proteinExistence type="predicted"/>
<dbReference type="Proteomes" id="UP000267524">
    <property type="component" value="Unassembled WGS sequence"/>
</dbReference>
<dbReference type="InterPro" id="IPR025665">
    <property type="entry name" value="Beta-barrel_OMP_2"/>
</dbReference>
<dbReference type="Pfam" id="PF13568">
    <property type="entry name" value="OMP_b-brl_2"/>
    <property type="match status" value="1"/>
</dbReference>
<name>A0A3M7L945_9FLAO</name>
<protein>
    <submittedName>
        <fullName evidence="3">PorT family protein</fullName>
    </submittedName>
</protein>
<keyword evidence="4" id="KW-1185">Reference proteome</keyword>
<keyword evidence="1" id="KW-0732">Signal</keyword>